<keyword evidence="4 7" id="KW-0812">Transmembrane</keyword>
<keyword evidence="3" id="KW-1003">Cell membrane</keyword>
<dbReference type="KEGG" id="dsf:UWK_03302"/>
<evidence type="ECO:0000313" key="11">
    <source>
        <dbReference type="Proteomes" id="UP000011721"/>
    </source>
</evidence>
<feature type="transmembrane region" description="Helical" evidence="7">
    <location>
        <begin position="376"/>
        <end position="396"/>
    </location>
</feature>
<sequence length="411" mass="45591">MYRMVLRMAWASLIRRTTRSMMVVLMICVSLWGLLLMQGIYDGMTEQMISNAIRSDSGHLSLFGHGYRLDPSLDKRIQGDGLNSTKLATLLDHDPGVASWVGRLNQEGLVATAHYSRNTIITGIDPKREEIHGNLQNYLIQGKYGFGQSGKGAIIGFKLAERLQVDIGSKIILSAQDLNSEVTSIALRVSGILKTNNMGLDESGVFIDINIARKFLGVAHGLTQVSIMMLDEKHIADMQDDLQGRLPNLDILRWDEMYPALMQSRVMMRGFSLVVSLMIFGVAGLGIFGVILVSVLERIREFGIMLAIGTEFSQIRTVVLTESLVLGVSGFMAGALCGGLSLWYFKIYGLDLTLFSDAFEEFGMDAVTYAIIRPEYFVTAFTAVIIATLISGYFPLRILRKRKPIEIINEV</sequence>
<dbReference type="eggNOG" id="COG4591">
    <property type="taxonomic scope" value="Bacteria"/>
</dbReference>
<dbReference type="Pfam" id="PF12704">
    <property type="entry name" value="MacB_PCD"/>
    <property type="match status" value="1"/>
</dbReference>
<comment type="similarity">
    <text evidence="2">Belongs to the ABC-4 integral membrane protein family. LolC/E subfamily.</text>
</comment>
<evidence type="ECO:0000256" key="7">
    <source>
        <dbReference type="SAM" id="Phobius"/>
    </source>
</evidence>
<proteinExistence type="inferred from homology"/>
<dbReference type="OrthoDB" id="9809768at2"/>
<evidence type="ECO:0000256" key="5">
    <source>
        <dbReference type="ARBA" id="ARBA00022989"/>
    </source>
</evidence>
<dbReference type="PANTHER" id="PTHR30489">
    <property type="entry name" value="LIPOPROTEIN-RELEASING SYSTEM TRANSMEMBRANE PROTEIN LOLE"/>
    <property type="match status" value="1"/>
</dbReference>
<keyword evidence="10" id="KW-0449">Lipoprotein</keyword>
<dbReference type="HOGENOM" id="CLU_000604_8_6_7"/>
<reference evidence="11" key="1">
    <citation type="journal article" date="2013" name="Stand. Genomic Sci.">
        <title>Complete genome sequence of Desulfocapsa sulfexigens, a marine deltaproteobacterium specialized in disproportionating inorganic sulfur compounds.</title>
        <authorList>
            <person name="Finster K.W."/>
            <person name="Kjeldsen K.U."/>
            <person name="Kube M."/>
            <person name="Reinhardt R."/>
            <person name="Mussmann M."/>
            <person name="Amann R."/>
            <person name="Schreiber L."/>
        </authorList>
    </citation>
    <scope>NUCLEOTIDE SEQUENCE [LARGE SCALE GENOMIC DNA]</scope>
    <source>
        <strain evidence="11">DSM 10523 / SB164P1</strain>
    </source>
</reference>
<gene>
    <name evidence="10" type="ordered locus">UWK_03302</name>
</gene>
<evidence type="ECO:0000256" key="1">
    <source>
        <dbReference type="ARBA" id="ARBA00004651"/>
    </source>
</evidence>
<protein>
    <submittedName>
        <fullName evidence="10">ABC-type transport system, involved in lipoprotein release, permease component</fullName>
    </submittedName>
</protein>
<feature type="domain" description="ABC3 transporter permease C-terminal" evidence="8">
    <location>
        <begin position="274"/>
        <end position="404"/>
    </location>
</feature>
<dbReference type="STRING" id="1167006.UWK_03302"/>
<evidence type="ECO:0000256" key="4">
    <source>
        <dbReference type="ARBA" id="ARBA00022692"/>
    </source>
</evidence>
<feature type="transmembrane region" description="Helical" evidence="7">
    <location>
        <begin position="317"/>
        <end position="345"/>
    </location>
</feature>
<evidence type="ECO:0000256" key="3">
    <source>
        <dbReference type="ARBA" id="ARBA00022475"/>
    </source>
</evidence>
<feature type="domain" description="MacB-like periplasmic core" evidence="9">
    <location>
        <begin position="20"/>
        <end position="243"/>
    </location>
</feature>
<evidence type="ECO:0000259" key="8">
    <source>
        <dbReference type="Pfam" id="PF02687"/>
    </source>
</evidence>
<feature type="transmembrane region" description="Helical" evidence="7">
    <location>
        <begin position="21"/>
        <end position="41"/>
    </location>
</feature>
<dbReference type="AlphaFoldDB" id="M1NJS1"/>
<comment type="subcellular location">
    <subcellularLocation>
        <location evidence="1">Cell membrane</location>
        <topology evidence="1">Multi-pass membrane protein</topology>
    </subcellularLocation>
</comment>
<dbReference type="InterPro" id="IPR003838">
    <property type="entry name" value="ABC3_permease_C"/>
</dbReference>
<dbReference type="EMBL" id="CP003985">
    <property type="protein sequence ID" value="AGF79829.1"/>
    <property type="molecule type" value="Genomic_DNA"/>
</dbReference>
<keyword evidence="11" id="KW-1185">Reference proteome</keyword>
<keyword evidence="5 7" id="KW-1133">Transmembrane helix</keyword>
<dbReference type="Proteomes" id="UP000011721">
    <property type="component" value="Chromosome"/>
</dbReference>
<feature type="transmembrane region" description="Helical" evidence="7">
    <location>
        <begin position="271"/>
        <end position="296"/>
    </location>
</feature>
<evidence type="ECO:0000256" key="6">
    <source>
        <dbReference type="ARBA" id="ARBA00023136"/>
    </source>
</evidence>
<dbReference type="GO" id="GO:0044874">
    <property type="term" value="P:lipoprotein localization to outer membrane"/>
    <property type="evidence" value="ECO:0007669"/>
    <property type="project" value="TreeGrafter"/>
</dbReference>
<dbReference type="Pfam" id="PF02687">
    <property type="entry name" value="FtsX"/>
    <property type="match status" value="1"/>
</dbReference>
<accession>M1NJS1</accession>
<dbReference type="GO" id="GO:0098797">
    <property type="term" value="C:plasma membrane protein complex"/>
    <property type="evidence" value="ECO:0007669"/>
    <property type="project" value="TreeGrafter"/>
</dbReference>
<dbReference type="InterPro" id="IPR025857">
    <property type="entry name" value="MacB_PCD"/>
</dbReference>
<evidence type="ECO:0000313" key="10">
    <source>
        <dbReference type="EMBL" id="AGF79829.1"/>
    </source>
</evidence>
<dbReference type="PATRIC" id="fig|1167006.5.peg.3566"/>
<organism evidence="10 11">
    <name type="scientific">Desulfocapsa sulfexigens (strain DSM 10523 / SB164P1)</name>
    <dbReference type="NCBI Taxonomy" id="1167006"/>
    <lineage>
        <taxon>Bacteria</taxon>
        <taxon>Pseudomonadati</taxon>
        <taxon>Thermodesulfobacteriota</taxon>
        <taxon>Desulfobulbia</taxon>
        <taxon>Desulfobulbales</taxon>
        <taxon>Desulfocapsaceae</taxon>
        <taxon>Desulfocapsa</taxon>
    </lineage>
</organism>
<dbReference type="RefSeq" id="WP_015405513.1">
    <property type="nucleotide sequence ID" value="NC_020304.1"/>
</dbReference>
<keyword evidence="6 7" id="KW-0472">Membrane</keyword>
<dbReference type="InterPro" id="IPR051447">
    <property type="entry name" value="Lipoprotein-release_system"/>
</dbReference>
<name>M1NJS1_DESSD</name>
<evidence type="ECO:0000256" key="2">
    <source>
        <dbReference type="ARBA" id="ARBA00005236"/>
    </source>
</evidence>
<evidence type="ECO:0000259" key="9">
    <source>
        <dbReference type="Pfam" id="PF12704"/>
    </source>
</evidence>
<dbReference type="PANTHER" id="PTHR30489:SF0">
    <property type="entry name" value="LIPOPROTEIN-RELEASING SYSTEM TRANSMEMBRANE PROTEIN LOLE"/>
    <property type="match status" value="1"/>
</dbReference>